<keyword evidence="3" id="KW-0238">DNA-binding</keyword>
<dbReference type="InterPro" id="IPR050336">
    <property type="entry name" value="Chromosome_partition/occlusion"/>
</dbReference>
<feature type="domain" description="ParB-like N-terminal" evidence="4">
    <location>
        <begin position="31"/>
        <end position="120"/>
    </location>
</feature>
<dbReference type="CDD" id="cd16393">
    <property type="entry name" value="SPO0J_N"/>
    <property type="match status" value="1"/>
</dbReference>
<keyword evidence="6" id="KW-1185">Reference proteome</keyword>
<dbReference type="GO" id="GO:0005694">
    <property type="term" value="C:chromosome"/>
    <property type="evidence" value="ECO:0007669"/>
    <property type="project" value="TreeGrafter"/>
</dbReference>
<dbReference type="PANTHER" id="PTHR33375">
    <property type="entry name" value="CHROMOSOME-PARTITIONING PROTEIN PARB-RELATED"/>
    <property type="match status" value="1"/>
</dbReference>
<comment type="similarity">
    <text evidence="1">Belongs to the ParB family.</text>
</comment>
<name>A0A2T3W4Z6_9DEIO</name>
<dbReference type="FunFam" id="1.10.10.2830:FF:000003">
    <property type="entry name" value="Probable chromosome 2-partitioning protein ParB"/>
    <property type="match status" value="1"/>
</dbReference>
<dbReference type="RefSeq" id="WP_107139027.1">
    <property type="nucleotide sequence ID" value="NZ_PYSV01000017.1"/>
</dbReference>
<gene>
    <name evidence="5" type="ORF">C8263_15380</name>
</gene>
<dbReference type="SMART" id="SM00470">
    <property type="entry name" value="ParB"/>
    <property type="match status" value="1"/>
</dbReference>
<evidence type="ECO:0000256" key="3">
    <source>
        <dbReference type="ARBA" id="ARBA00023125"/>
    </source>
</evidence>
<dbReference type="InterPro" id="IPR036086">
    <property type="entry name" value="ParB/Sulfiredoxin_sf"/>
</dbReference>
<evidence type="ECO:0000313" key="5">
    <source>
        <dbReference type="EMBL" id="PTA66947.1"/>
    </source>
</evidence>
<dbReference type="AlphaFoldDB" id="A0A2T3W4Z6"/>
<evidence type="ECO:0000256" key="1">
    <source>
        <dbReference type="ARBA" id="ARBA00006295"/>
    </source>
</evidence>
<organism evidence="5 6">
    <name type="scientific">Deinococcus arcticus</name>
    <dbReference type="NCBI Taxonomy" id="2136176"/>
    <lineage>
        <taxon>Bacteria</taxon>
        <taxon>Thermotogati</taxon>
        <taxon>Deinococcota</taxon>
        <taxon>Deinococci</taxon>
        <taxon>Deinococcales</taxon>
        <taxon>Deinococcaceae</taxon>
        <taxon>Deinococcus</taxon>
    </lineage>
</organism>
<dbReference type="FunFam" id="3.90.1530.30:FF:000001">
    <property type="entry name" value="Chromosome partitioning protein ParB"/>
    <property type="match status" value="1"/>
</dbReference>
<dbReference type="Proteomes" id="UP000240317">
    <property type="component" value="Unassembled WGS sequence"/>
</dbReference>
<dbReference type="InterPro" id="IPR003115">
    <property type="entry name" value="ParB_N"/>
</dbReference>
<accession>A0A2T3W4Z6</accession>
<comment type="caution">
    <text evidence="5">The sequence shown here is derived from an EMBL/GenBank/DDBJ whole genome shotgun (WGS) entry which is preliminary data.</text>
</comment>
<proteinExistence type="inferred from homology"/>
<dbReference type="OrthoDB" id="61260at2"/>
<dbReference type="Gene3D" id="3.90.1530.30">
    <property type="match status" value="1"/>
</dbReference>
<evidence type="ECO:0000259" key="4">
    <source>
        <dbReference type="SMART" id="SM00470"/>
    </source>
</evidence>
<dbReference type="EMBL" id="PYSV01000017">
    <property type="protein sequence ID" value="PTA66947.1"/>
    <property type="molecule type" value="Genomic_DNA"/>
</dbReference>
<evidence type="ECO:0000256" key="2">
    <source>
        <dbReference type="ARBA" id="ARBA00022829"/>
    </source>
</evidence>
<dbReference type="GO" id="GO:0007059">
    <property type="term" value="P:chromosome segregation"/>
    <property type="evidence" value="ECO:0007669"/>
    <property type="project" value="UniProtKB-KW"/>
</dbReference>
<dbReference type="InterPro" id="IPR004437">
    <property type="entry name" value="ParB/RepB/Spo0J"/>
</dbReference>
<dbReference type="Gene3D" id="1.10.10.2830">
    <property type="match status" value="1"/>
</dbReference>
<evidence type="ECO:0000313" key="6">
    <source>
        <dbReference type="Proteomes" id="UP000240317"/>
    </source>
</evidence>
<dbReference type="SUPFAM" id="SSF109709">
    <property type="entry name" value="KorB DNA-binding domain-like"/>
    <property type="match status" value="1"/>
</dbReference>
<sequence>MTRKRPTPSAGLLGLLGATADVMKVPEQAKTILPVAQLQPGVGQPRRAFDEASLAALAQSIRAEGVLQPLLVRPVGESYEIVAGERRWRAAQLAGLSEVPVLVRELDDRQARVAALVENLQRENLNVIDEVDGKLALVALALGLEPEGARTRLIRLLAEERGEEHATLDEVFAPLGESWASFAKNKLRVLRWPAELVEALRQGLPLTLGAVIASAPAEHHAALITLAQGGASRSELRAQVGQLTASTKVAPSRAALAVRHLGNRRFMEKLSPEDQRAVEKWLARMPAVLLGGSE</sequence>
<dbReference type="SUPFAM" id="SSF110849">
    <property type="entry name" value="ParB/Sulfiredoxin"/>
    <property type="match status" value="1"/>
</dbReference>
<dbReference type="PANTHER" id="PTHR33375:SF7">
    <property type="entry name" value="CHROMOSOME 2-PARTITIONING PROTEIN PARB-RELATED"/>
    <property type="match status" value="1"/>
</dbReference>
<reference evidence="5 6" key="1">
    <citation type="submission" date="2018-03" db="EMBL/GenBank/DDBJ databases">
        <title>Draft genome of Deinococcus sp. OD32.</title>
        <authorList>
            <person name="Wang X.-P."/>
            <person name="Du Z.-J."/>
        </authorList>
    </citation>
    <scope>NUCLEOTIDE SEQUENCE [LARGE SCALE GENOMIC DNA]</scope>
    <source>
        <strain evidence="5 6">OD32</strain>
    </source>
</reference>
<dbReference type="Pfam" id="PF02195">
    <property type="entry name" value="ParB_N"/>
    <property type="match status" value="1"/>
</dbReference>
<dbReference type="NCBIfam" id="TIGR00180">
    <property type="entry name" value="parB_part"/>
    <property type="match status" value="1"/>
</dbReference>
<dbReference type="GO" id="GO:0003677">
    <property type="term" value="F:DNA binding"/>
    <property type="evidence" value="ECO:0007669"/>
    <property type="project" value="UniProtKB-KW"/>
</dbReference>
<keyword evidence="2" id="KW-0159">Chromosome partition</keyword>
<protein>
    <submittedName>
        <fullName evidence="5">Chromosome partitioning protein ParB</fullName>
    </submittedName>
</protein>